<evidence type="ECO:0000256" key="1">
    <source>
        <dbReference type="SAM" id="MobiDB-lite"/>
    </source>
</evidence>
<gene>
    <name evidence="2" type="ORF">CTI12_AA125360</name>
</gene>
<protein>
    <submittedName>
        <fullName evidence="2">Uncharacterized protein</fullName>
    </submittedName>
</protein>
<dbReference type="InterPro" id="IPR008480">
    <property type="entry name" value="DUF761_pln"/>
</dbReference>
<dbReference type="AlphaFoldDB" id="A0A2U1PQJ3"/>
<accession>A0A2U1PQJ3</accession>
<keyword evidence="3" id="KW-1185">Reference proteome</keyword>
<dbReference type="OrthoDB" id="823920at2759"/>
<proteinExistence type="predicted"/>
<sequence length="87" mass="9788">MHNVKKNPLVGVQEKGSKASSKTIDVLGLPTKVARPLVKKPIEEMGKAPPTDIDQSAEEFIMKFRNQLKIQRMESIDNYHKMLARGT</sequence>
<feature type="region of interest" description="Disordered" evidence="1">
    <location>
        <begin position="1"/>
        <end position="23"/>
    </location>
</feature>
<evidence type="ECO:0000313" key="3">
    <source>
        <dbReference type="Proteomes" id="UP000245207"/>
    </source>
</evidence>
<dbReference type="Pfam" id="PF05553">
    <property type="entry name" value="DUF761"/>
    <property type="match status" value="1"/>
</dbReference>
<name>A0A2U1PQJ3_ARTAN</name>
<evidence type="ECO:0000313" key="2">
    <source>
        <dbReference type="EMBL" id="PWA88005.1"/>
    </source>
</evidence>
<reference evidence="2 3" key="1">
    <citation type="journal article" date="2018" name="Mol. Plant">
        <title>The genome of Artemisia annua provides insight into the evolution of Asteraceae family and artemisinin biosynthesis.</title>
        <authorList>
            <person name="Shen Q."/>
            <person name="Zhang L."/>
            <person name="Liao Z."/>
            <person name="Wang S."/>
            <person name="Yan T."/>
            <person name="Shi P."/>
            <person name="Liu M."/>
            <person name="Fu X."/>
            <person name="Pan Q."/>
            <person name="Wang Y."/>
            <person name="Lv Z."/>
            <person name="Lu X."/>
            <person name="Zhang F."/>
            <person name="Jiang W."/>
            <person name="Ma Y."/>
            <person name="Chen M."/>
            <person name="Hao X."/>
            <person name="Li L."/>
            <person name="Tang Y."/>
            <person name="Lv G."/>
            <person name="Zhou Y."/>
            <person name="Sun X."/>
            <person name="Brodelius P.E."/>
            <person name="Rose J.K.C."/>
            <person name="Tang K."/>
        </authorList>
    </citation>
    <scope>NUCLEOTIDE SEQUENCE [LARGE SCALE GENOMIC DNA]</scope>
    <source>
        <strain evidence="3">cv. Huhao1</strain>
        <tissue evidence="2">Leaf</tissue>
    </source>
</reference>
<comment type="caution">
    <text evidence="2">The sequence shown here is derived from an EMBL/GenBank/DDBJ whole genome shotgun (WGS) entry which is preliminary data.</text>
</comment>
<organism evidence="2 3">
    <name type="scientific">Artemisia annua</name>
    <name type="common">Sweet wormwood</name>
    <dbReference type="NCBI Taxonomy" id="35608"/>
    <lineage>
        <taxon>Eukaryota</taxon>
        <taxon>Viridiplantae</taxon>
        <taxon>Streptophyta</taxon>
        <taxon>Embryophyta</taxon>
        <taxon>Tracheophyta</taxon>
        <taxon>Spermatophyta</taxon>
        <taxon>Magnoliopsida</taxon>
        <taxon>eudicotyledons</taxon>
        <taxon>Gunneridae</taxon>
        <taxon>Pentapetalae</taxon>
        <taxon>asterids</taxon>
        <taxon>campanulids</taxon>
        <taxon>Asterales</taxon>
        <taxon>Asteraceae</taxon>
        <taxon>Asteroideae</taxon>
        <taxon>Anthemideae</taxon>
        <taxon>Artemisiinae</taxon>
        <taxon>Artemisia</taxon>
    </lineage>
</organism>
<dbReference type="EMBL" id="PKPP01000856">
    <property type="protein sequence ID" value="PWA88005.1"/>
    <property type="molecule type" value="Genomic_DNA"/>
</dbReference>
<dbReference type="Proteomes" id="UP000245207">
    <property type="component" value="Unassembled WGS sequence"/>
</dbReference>